<evidence type="ECO:0000313" key="2">
    <source>
        <dbReference type="EMBL" id="KAI9244010.1"/>
    </source>
</evidence>
<sequence>MFNDCPIPLQTLSNDDSIGEDGGSDENSDRNNRNGDTCGYSRSNNNNNNNNNNGIHISNDKHCVYAQEKSSTCSYLHFFEIHILQHVEMYTRTVEAGLLLIFFLIRSLACLIDNHESIQIWYYTHCCTLAFQLVDRLIYKNKVQLILVRLRSKKI</sequence>
<proteinExistence type="predicted"/>
<name>A0AAD5P756_9FUNG</name>
<protein>
    <submittedName>
        <fullName evidence="2">Uncharacterized protein</fullName>
    </submittedName>
</protein>
<accession>A0AAD5P756</accession>
<evidence type="ECO:0000313" key="3">
    <source>
        <dbReference type="Proteomes" id="UP001209540"/>
    </source>
</evidence>
<reference evidence="2" key="2">
    <citation type="submission" date="2023-02" db="EMBL/GenBank/DDBJ databases">
        <authorList>
            <consortium name="DOE Joint Genome Institute"/>
            <person name="Mondo S.J."/>
            <person name="Chang Y."/>
            <person name="Wang Y."/>
            <person name="Ahrendt S."/>
            <person name="Andreopoulos W."/>
            <person name="Barry K."/>
            <person name="Beard J."/>
            <person name="Benny G.L."/>
            <person name="Blankenship S."/>
            <person name="Bonito G."/>
            <person name="Cuomo C."/>
            <person name="Desiro A."/>
            <person name="Gervers K.A."/>
            <person name="Hundley H."/>
            <person name="Kuo A."/>
            <person name="LaButti K."/>
            <person name="Lang B.F."/>
            <person name="Lipzen A."/>
            <person name="O'Donnell K."/>
            <person name="Pangilinan J."/>
            <person name="Reynolds N."/>
            <person name="Sandor L."/>
            <person name="Smith M.W."/>
            <person name="Tsang A."/>
            <person name="Grigoriev I.V."/>
            <person name="Stajich J.E."/>
            <person name="Spatafora J.W."/>
        </authorList>
    </citation>
    <scope>NUCLEOTIDE SEQUENCE</scope>
    <source>
        <strain evidence="2">RSA 2281</strain>
    </source>
</reference>
<evidence type="ECO:0000256" key="1">
    <source>
        <dbReference type="SAM" id="MobiDB-lite"/>
    </source>
</evidence>
<reference evidence="2" key="1">
    <citation type="journal article" date="2022" name="IScience">
        <title>Evolution of zygomycete secretomes and the origins of terrestrial fungal ecologies.</title>
        <authorList>
            <person name="Chang Y."/>
            <person name="Wang Y."/>
            <person name="Mondo S."/>
            <person name="Ahrendt S."/>
            <person name="Andreopoulos W."/>
            <person name="Barry K."/>
            <person name="Beard J."/>
            <person name="Benny G.L."/>
            <person name="Blankenship S."/>
            <person name="Bonito G."/>
            <person name="Cuomo C."/>
            <person name="Desiro A."/>
            <person name="Gervers K.A."/>
            <person name="Hundley H."/>
            <person name="Kuo A."/>
            <person name="LaButti K."/>
            <person name="Lang B.F."/>
            <person name="Lipzen A."/>
            <person name="O'Donnell K."/>
            <person name="Pangilinan J."/>
            <person name="Reynolds N."/>
            <person name="Sandor L."/>
            <person name="Smith M.E."/>
            <person name="Tsang A."/>
            <person name="Grigoriev I.V."/>
            <person name="Stajich J.E."/>
            <person name="Spatafora J.W."/>
        </authorList>
    </citation>
    <scope>NUCLEOTIDE SEQUENCE</scope>
    <source>
        <strain evidence="2">RSA 2281</strain>
    </source>
</reference>
<feature type="region of interest" description="Disordered" evidence="1">
    <location>
        <begin position="1"/>
        <end position="52"/>
    </location>
</feature>
<dbReference type="AlphaFoldDB" id="A0AAD5P756"/>
<gene>
    <name evidence="2" type="ORF">BDA99DRAFT_544181</name>
</gene>
<dbReference type="EMBL" id="JAIXMP010000064">
    <property type="protein sequence ID" value="KAI9244010.1"/>
    <property type="molecule type" value="Genomic_DNA"/>
</dbReference>
<organism evidence="2 3">
    <name type="scientific">Phascolomyces articulosus</name>
    <dbReference type="NCBI Taxonomy" id="60185"/>
    <lineage>
        <taxon>Eukaryota</taxon>
        <taxon>Fungi</taxon>
        <taxon>Fungi incertae sedis</taxon>
        <taxon>Mucoromycota</taxon>
        <taxon>Mucoromycotina</taxon>
        <taxon>Mucoromycetes</taxon>
        <taxon>Mucorales</taxon>
        <taxon>Lichtheimiaceae</taxon>
        <taxon>Phascolomyces</taxon>
    </lineage>
</organism>
<comment type="caution">
    <text evidence="2">The sequence shown here is derived from an EMBL/GenBank/DDBJ whole genome shotgun (WGS) entry which is preliminary data.</text>
</comment>
<keyword evidence="3" id="KW-1185">Reference proteome</keyword>
<feature type="compositionally biased region" description="Acidic residues" evidence="1">
    <location>
        <begin position="17"/>
        <end position="26"/>
    </location>
</feature>
<dbReference type="Proteomes" id="UP001209540">
    <property type="component" value="Unassembled WGS sequence"/>
</dbReference>